<proteinExistence type="predicted"/>
<gene>
    <name evidence="2" type="ORF">SKAU_G00151960</name>
</gene>
<feature type="transmembrane region" description="Helical" evidence="1">
    <location>
        <begin position="12"/>
        <end position="30"/>
    </location>
</feature>
<name>A0A9Q1FGY0_SYNKA</name>
<dbReference type="Proteomes" id="UP001152622">
    <property type="component" value="Chromosome 5"/>
</dbReference>
<evidence type="ECO:0000313" key="2">
    <source>
        <dbReference type="EMBL" id="KAJ8358671.1"/>
    </source>
</evidence>
<accession>A0A9Q1FGY0</accession>
<comment type="caution">
    <text evidence="2">The sequence shown here is derived from an EMBL/GenBank/DDBJ whole genome shotgun (WGS) entry which is preliminary data.</text>
</comment>
<keyword evidence="1" id="KW-1133">Transmembrane helix</keyword>
<protein>
    <submittedName>
        <fullName evidence="2">Uncharacterized protein</fullName>
    </submittedName>
</protein>
<evidence type="ECO:0000313" key="3">
    <source>
        <dbReference type="Proteomes" id="UP001152622"/>
    </source>
</evidence>
<organism evidence="2 3">
    <name type="scientific">Synaphobranchus kaupii</name>
    <name type="common">Kaup's arrowtooth eel</name>
    <dbReference type="NCBI Taxonomy" id="118154"/>
    <lineage>
        <taxon>Eukaryota</taxon>
        <taxon>Metazoa</taxon>
        <taxon>Chordata</taxon>
        <taxon>Craniata</taxon>
        <taxon>Vertebrata</taxon>
        <taxon>Euteleostomi</taxon>
        <taxon>Actinopterygii</taxon>
        <taxon>Neopterygii</taxon>
        <taxon>Teleostei</taxon>
        <taxon>Anguilliformes</taxon>
        <taxon>Synaphobranchidae</taxon>
        <taxon>Synaphobranchus</taxon>
    </lineage>
</organism>
<evidence type="ECO:0000256" key="1">
    <source>
        <dbReference type="SAM" id="Phobius"/>
    </source>
</evidence>
<dbReference type="AlphaFoldDB" id="A0A9Q1FGY0"/>
<keyword evidence="3" id="KW-1185">Reference proteome</keyword>
<keyword evidence="1" id="KW-0472">Membrane</keyword>
<dbReference type="EMBL" id="JAINUF010000005">
    <property type="protein sequence ID" value="KAJ8358671.1"/>
    <property type="molecule type" value="Genomic_DNA"/>
</dbReference>
<sequence length="105" mass="11460">MELGQLQLRGHLVALLFVFVLLVAVLFFAVNSITENVLKSPSLPANTGGLNSGCKVFIQSIQETMVVQQHWNALPGEQGLRDVRELLPLAVEHKLEDTQDSPSPG</sequence>
<keyword evidence="1" id="KW-0812">Transmembrane</keyword>
<reference evidence="2" key="1">
    <citation type="journal article" date="2023" name="Science">
        <title>Genome structures resolve the early diversification of teleost fishes.</title>
        <authorList>
            <person name="Parey E."/>
            <person name="Louis A."/>
            <person name="Montfort J."/>
            <person name="Bouchez O."/>
            <person name="Roques C."/>
            <person name="Iampietro C."/>
            <person name="Lluch J."/>
            <person name="Castinel A."/>
            <person name="Donnadieu C."/>
            <person name="Desvignes T."/>
            <person name="Floi Bucao C."/>
            <person name="Jouanno E."/>
            <person name="Wen M."/>
            <person name="Mejri S."/>
            <person name="Dirks R."/>
            <person name="Jansen H."/>
            <person name="Henkel C."/>
            <person name="Chen W.J."/>
            <person name="Zahm M."/>
            <person name="Cabau C."/>
            <person name="Klopp C."/>
            <person name="Thompson A.W."/>
            <person name="Robinson-Rechavi M."/>
            <person name="Braasch I."/>
            <person name="Lecointre G."/>
            <person name="Bobe J."/>
            <person name="Postlethwait J.H."/>
            <person name="Berthelot C."/>
            <person name="Roest Crollius H."/>
            <person name="Guiguen Y."/>
        </authorList>
    </citation>
    <scope>NUCLEOTIDE SEQUENCE</scope>
    <source>
        <strain evidence="2">WJC10195</strain>
    </source>
</reference>